<feature type="transmembrane region" description="Helical" evidence="1">
    <location>
        <begin position="12"/>
        <end position="34"/>
    </location>
</feature>
<gene>
    <name evidence="2" type="ORF">IO48_12310</name>
</gene>
<keyword evidence="1" id="KW-0472">Membrane</keyword>
<evidence type="ECO:0000313" key="3">
    <source>
        <dbReference type="Proteomes" id="UP000030554"/>
    </source>
</evidence>
<feature type="transmembrane region" description="Helical" evidence="1">
    <location>
        <begin position="54"/>
        <end position="70"/>
    </location>
</feature>
<keyword evidence="1" id="KW-1133">Transmembrane helix</keyword>
<evidence type="ECO:0000256" key="1">
    <source>
        <dbReference type="SAM" id="Phobius"/>
    </source>
</evidence>
<organism evidence="2 3">
    <name type="scientific">Gallibacterium anatis 4895</name>
    <dbReference type="NCBI Taxonomy" id="1396510"/>
    <lineage>
        <taxon>Bacteria</taxon>
        <taxon>Pseudomonadati</taxon>
        <taxon>Pseudomonadota</taxon>
        <taxon>Gammaproteobacteria</taxon>
        <taxon>Pasteurellales</taxon>
        <taxon>Pasteurellaceae</taxon>
        <taxon>Gallibacterium</taxon>
    </lineage>
</organism>
<proteinExistence type="predicted"/>
<dbReference type="AlphaFoldDB" id="A0A0A2ZW22"/>
<comment type="caution">
    <text evidence="2">The sequence shown here is derived from an EMBL/GenBank/DDBJ whole genome shotgun (WGS) entry which is preliminary data.</text>
</comment>
<sequence length="77" mass="9770">MTANNFYTSCFKYFICIYFLFLLKYILFTIRIYVEEGVIFWEWYFLYDNLKTALVIYIPYFFISFCRYKYHLKKEVH</sequence>
<reference evidence="2 3" key="1">
    <citation type="submission" date="2014-07" db="EMBL/GenBank/DDBJ databases">
        <title>Chaperone-usher fimbriae in a diverse selection of Gallibacterium genomes.</title>
        <authorList>
            <person name="Kudirkiene E."/>
            <person name="Bager R.J."/>
            <person name="Johnson T.J."/>
            <person name="Bojesen A.M."/>
        </authorList>
    </citation>
    <scope>NUCLEOTIDE SEQUENCE [LARGE SCALE GENOMIC DNA]</scope>
    <source>
        <strain evidence="2 3">4895</strain>
    </source>
</reference>
<accession>A0A0A2ZW22</accession>
<keyword evidence="1" id="KW-0812">Transmembrane</keyword>
<protein>
    <submittedName>
        <fullName evidence="2">Uncharacterized protein</fullName>
    </submittedName>
</protein>
<dbReference type="EMBL" id="JPJQ01000071">
    <property type="protein sequence ID" value="KGQ59040.1"/>
    <property type="molecule type" value="Genomic_DNA"/>
</dbReference>
<dbReference type="Proteomes" id="UP000030554">
    <property type="component" value="Unassembled WGS sequence"/>
</dbReference>
<name>A0A0A2ZW22_9PAST</name>
<evidence type="ECO:0000313" key="2">
    <source>
        <dbReference type="EMBL" id="KGQ59040.1"/>
    </source>
</evidence>